<evidence type="ECO:0000256" key="5">
    <source>
        <dbReference type="ARBA" id="ARBA00022553"/>
    </source>
</evidence>
<evidence type="ECO:0000313" key="17">
    <source>
        <dbReference type="EMBL" id="AGF55547.1"/>
    </source>
</evidence>
<dbReference type="Gene3D" id="6.10.340.10">
    <property type="match status" value="1"/>
</dbReference>
<evidence type="ECO:0000256" key="1">
    <source>
        <dbReference type="ARBA" id="ARBA00000085"/>
    </source>
</evidence>
<evidence type="ECO:0000259" key="16">
    <source>
        <dbReference type="PROSITE" id="PS50885"/>
    </source>
</evidence>
<dbReference type="InterPro" id="IPR003661">
    <property type="entry name" value="HisK_dim/P_dom"/>
</dbReference>
<dbReference type="GO" id="GO:0005886">
    <property type="term" value="C:plasma membrane"/>
    <property type="evidence" value="ECO:0007669"/>
    <property type="project" value="UniProtKB-SubCell"/>
</dbReference>
<protein>
    <recommendedName>
        <fullName evidence="3">histidine kinase</fullName>
        <ecNumber evidence="3">2.7.13.3</ecNumber>
    </recommendedName>
</protein>
<keyword evidence="13 14" id="KW-0472">Membrane</keyword>
<feature type="domain" description="HAMP" evidence="16">
    <location>
        <begin position="188"/>
        <end position="224"/>
    </location>
</feature>
<evidence type="ECO:0000256" key="11">
    <source>
        <dbReference type="ARBA" id="ARBA00022989"/>
    </source>
</evidence>
<comment type="subcellular location">
    <subcellularLocation>
        <location evidence="2">Cell membrane</location>
        <topology evidence="2">Multi-pass membrane protein</topology>
    </subcellularLocation>
</comment>
<evidence type="ECO:0000256" key="3">
    <source>
        <dbReference type="ARBA" id="ARBA00012438"/>
    </source>
</evidence>
<evidence type="ECO:0000256" key="2">
    <source>
        <dbReference type="ARBA" id="ARBA00004651"/>
    </source>
</evidence>
<dbReference type="InterPro" id="IPR003660">
    <property type="entry name" value="HAMP_dom"/>
</dbReference>
<keyword evidence="18" id="KW-1185">Reference proteome</keyword>
<dbReference type="Pfam" id="PF14501">
    <property type="entry name" value="HATPase_c_5"/>
    <property type="match status" value="1"/>
</dbReference>
<name>M1MVK3_9CLOT</name>
<dbReference type="AlphaFoldDB" id="M1MVK3"/>
<dbReference type="CDD" id="cd06225">
    <property type="entry name" value="HAMP"/>
    <property type="match status" value="1"/>
</dbReference>
<accession>M1MVK3</accession>
<dbReference type="GO" id="GO:0000155">
    <property type="term" value="F:phosphorelay sensor kinase activity"/>
    <property type="evidence" value="ECO:0007669"/>
    <property type="project" value="InterPro"/>
</dbReference>
<keyword evidence="12" id="KW-0902">Two-component regulatory system</keyword>
<evidence type="ECO:0000256" key="14">
    <source>
        <dbReference type="SAM" id="Phobius"/>
    </source>
</evidence>
<dbReference type="OrthoDB" id="9792991at2"/>
<evidence type="ECO:0000256" key="4">
    <source>
        <dbReference type="ARBA" id="ARBA00022475"/>
    </source>
</evidence>
<evidence type="ECO:0000256" key="7">
    <source>
        <dbReference type="ARBA" id="ARBA00022692"/>
    </source>
</evidence>
<dbReference type="KEGG" id="csr:Cspa_c17770"/>
<sequence>MNKKFLSTKLEIKLIIALVFSFIISVCIFLLIYTAGENILDNYFNKTSFLVNQKKQAVSEFKEYVSDNSLSINDHDKIESWIRQNKNVNLYIYKDNDLVYASNINDEVTSYEQYKESPIFPSNTLVDVSFIDSDAKMHMECFFEYKYYYFLAFAGIAISLLFFIILILFFINKKITYIGLLETEIKILEGGDLTYDITIDSNDELSSLAQSINDMRKSFIERLENESEAQLANSELITALSHDLRTPLTALVGYLDIIEYKKYKTEENFKQYIHNSREKAYQIKYLSDKLFEYFTVFNTCDALELETFNGNELLEQLIQEQIFLLDNKGFFFDFSSCNTPFLLEVNLISMQRVFDNIFSNLSKYADKSKVIKVNYYIEKEKLFITVENQINNLKALDSTGIGLKTCKKIIEMHKGEFDIKRRENLFLISITLNITSS</sequence>
<dbReference type="STRING" id="36745.CLSAP_17050"/>
<dbReference type="eggNOG" id="COG2205">
    <property type="taxonomic scope" value="Bacteria"/>
</dbReference>
<dbReference type="PROSITE" id="PS50885">
    <property type="entry name" value="HAMP"/>
    <property type="match status" value="1"/>
</dbReference>
<dbReference type="PATRIC" id="fig|931276.5.peg.1756"/>
<dbReference type="RefSeq" id="WP_015391868.1">
    <property type="nucleotide sequence ID" value="NC_020291.1"/>
</dbReference>
<keyword evidence="8" id="KW-0547">Nucleotide-binding</keyword>
<reference evidence="17 18" key="1">
    <citation type="submission" date="2013-02" db="EMBL/GenBank/DDBJ databases">
        <title>Genome sequence of Clostridium saccharoperbutylacetonicum N1-4(HMT).</title>
        <authorList>
            <person name="Poehlein A."/>
            <person name="Daniel R."/>
        </authorList>
    </citation>
    <scope>NUCLEOTIDE SEQUENCE [LARGE SCALE GENOMIC DNA]</scope>
    <source>
        <strain evidence="18">N1-4(HMT)</strain>
    </source>
</reference>
<keyword evidence="11 14" id="KW-1133">Transmembrane helix</keyword>
<evidence type="ECO:0000256" key="13">
    <source>
        <dbReference type="ARBA" id="ARBA00023136"/>
    </source>
</evidence>
<evidence type="ECO:0000256" key="8">
    <source>
        <dbReference type="ARBA" id="ARBA00022741"/>
    </source>
</evidence>
<keyword evidence="9 17" id="KW-0418">Kinase</keyword>
<feature type="domain" description="Histidine kinase" evidence="15">
    <location>
        <begin position="239"/>
        <end position="436"/>
    </location>
</feature>
<dbReference type="Pfam" id="PF00512">
    <property type="entry name" value="HisKA"/>
    <property type="match status" value="1"/>
</dbReference>
<dbReference type="GO" id="GO:0005524">
    <property type="term" value="F:ATP binding"/>
    <property type="evidence" value="ECO:0007669"/>
    <property type="project" value="UniProtKB-KW"/>
</dbReference>
<dbReference type="Gene3D" id="3.30.565.10">
    <property type="entry name" value="Histidine kinase-like ATPase, C-terminal domain"/>
    <property type="match status" value="1"/>
</dbReference>
<proteinExistence type="predicted"/>
<dbReference type="HOGENOM" id="CLU_000445_89_36_9"/>
<keyword evidence="7 14" id="KW-0812">Transmembrane</keyword>
<evidence type="ECO:0000256" key="10">
    <source>
        <dbReference type="ARBA" id="ARBA00022840"/>
    </source>
</evidence>
<dbReference type="Gene3D" id="1.10.287.130">
    <property type="match status" value="1"/>
</dbReference>
<feature type="transmembrane region" description="Helical" evidence="14">
    <location>
        <begin position="147"/>
        <end position="171"/>
    </location>
</feature>
<dbReference type="InterPro" id="IPR050398">
    <property type="entry name" value="HssS/ArlS-like"/>
</dbReference>
<gene>
    <name evidence="17" type="ORF">Cspa_c17770</name>
</gene>
<keyword evidence="5" id="KW-0597">Phosphoprotein</keyword>
<evidence type="ECO:0000259" key="15">
    <source>
        <dbReference type="PROSITE" id="PS50109"/>
    </source>
</evidence>
<evidence type="ECO:0000313" key="18">
    <source>
        <dbReference type="Proteomes" id="UP000011728"/>
    </source>
</evidence>
<dbReference type="PANTHER" id="PTHR45528">
    <property type="entry name" value="SENSOR HISTIDINE KINASE CPXA"/>
    <property type="match status" value="1"/>
</dbReference>
<dbReference type="InterPro" id="IPR036097">
    <property type="entry name" value="HisK_dim/P_sf"/>
</dbReference>
<feature type="transmembrane region" description="Helical" evidence="14">
    <location>
        <begin position="12"/>
        <end position="35"/>
    </location>
</feature>
<comment type="catalytic activity">
    <reaction evidence="1">
        <text>ATP + protein L-histidine = ADP + protein N-phospho-L-histidine.</text>
        <dbReference type="EC" id="2.7.13.3"/>
    </reaction>
</comment>
<keyword evidence="10" id="KW-0067">ATP-binding</keyword>
<dbReference type="SUPFAM" id="SSF158472">
    <property type="entry name" value="HAMP domain-like"/>
    <property type="match status" value="1"/>
</dbReference>
<keyword evidence="4" id="KW-1003">Cell membrane</keyword>
<dbReference type="SUPFAM" id="SSF55874">
    <property type="entry name" value="ATPase domain of HSP90 chaperone/DNA topoisomerase II/histidine kinase"/>
    <property type="match status" value="1"/>
</dbReference>
<dbReference type="CDD" id="cd00082">
    <property type="entry name" value="HisKA"/>
    <property type="match status" value="1"/>
</dbReference>
<dbReference type="SMART" id="SM00388">
    <property type="entry name" value="HisKA"/>
    <property type="match status" value="1"/>
</dbReference>
<keyword evidence="6" id="KW-0808">Transferase</keyword>
<evidence type="ECO:0000256" key="9">
    <source>
        <dbReference type="ARBA" id="ARBA00022777"/>
    </source>
</evidence>
<dbReference type="PROSITE" id="PS50109">
    <property type="entry name" value="HIS_KIN"/>
    <property type="match status" value="1"/>
</dbReference>
<dbReference type="InterPro" id="IPR005467">
    <property type="entry name" value="His_kinase_dom"/>
</dbReference>
<dbReference type="EMBL" id="CP004121">
    <property type="protein sequence ID" value="AGF55547.1"/>
    <property type="molecule type" value="Genomic_DNA"/>
</dbReference>
<dbReference type="Pfam" id="PF00672">
    <property type="entry name" value="HAMP"/>
    <property type="match status" value="1"/>
</dbReference>
<dbReference type="SUPFAM" id="SSF47384">
    <property type="entry name" value="Homodimeric domain of signal transducing histidine kinase"/>
    <property type="match status" value="1"/>
</dbReference>
<dbReference type="InterPro" id="IPR036890">
    <property type="entry name" value="HATPase_C_sf"/>
</dbReference>
<evidence type="ECO:0000256" key="12">
    <source>
        <dbReference type="ARBA" id="ARBA00023012"/>
    </source>
</evidence>
<dbReference type="InterPro" id="IPR032834">
    <property type="entry name" value="NatK-like_C"/>
</dbReference>
<evidence type="ECO:0000256" key="6">
    <source>
        <dbReference type="ARBA" id="ARBA00022679"/>
    </source>
</evidence>
<organism evidence="17 18">
    <name type="scientific">Clostridium saccharoperbutylacetonicum N1-4(HMT)</name>
    <dbReference type="NCBI Taxonomy" id="931276"/>
    <lineage>
        <taxon>Bacteria</taxon>
        <taxon>Bacillati</taxon>
        <taxon>Bacillota</taxon>
        <taxon>Clostridia</taxon>
        <taxon>Eubacteriales</taxon>
        <taxon>Clostridiaceae</taxon>
        <taxon>Clostridium</taxon>
    </lineage>
</organism>
<dbReference type="Proteomes" id="UP000011728">
    <property type="component" value="Chromosome"/>
</dbReference>
<dbReference type="EC" id="2.7.13.3" evidence="3"/>
<dbReference type="PANTHER" id="PTHR45528:SF1">
    <property type="entry name" value="SENSOR HISTIDINE KINASE CPXA"/>
    <property type="match status" value="1"/>
</dbReference>